<dbReference type="SUPFAM" id="SSF53067">
    <property type="entry name" value="Actin-like ATPase domain"/>
    <property type="match status" value="1"/>
</dbReference>
<dbReference type="NCBIfam" id="TIGR03725">
    <property type="entry name" value="T6A_YeaZ"/>
    <property type="match status" value="1"/>
</dbReference>
<proteinExistence type="predicted"/>
<dbReference type="GO" id="GO:0005829">
    <property type="term" value="C:cytosol"/>
    <property type="evidence" value="ECO:0007669"/>
    <property type="project" value="TreeGrafter"/>
</dbReference>
<gene>
    <name evidence="2" type="primary">tsaB</name>
    <name evidence="2" type="ORF">GF359_06720</name>
</gene>
<accession>A0A9D5K9J4</accession>
<feature type="domain" description="Gcp-like" evidence="1">
    <location>
        <begin position="34"/>
        <end position="128"/>
    </location>
</feature>
<dbReference type="InterPro" id="IPR043129">
    <property type="entry name" value="ATPase_NBD"/>
</dbReference>
<evidence type="ECO:0000313" key="3">
    <source>
        <dbReference type="Proteomes" id="UP000630660"/>
    </source>
</evidence>
<name>A0A9D5K9J4_UNCW3</name>
<organism evidence="2 3">
    <name type="scientific">candidate division WOR-3 bacterium</name>
    <dbReference type="NCBI Taxonomy" id="2052148"/>
    <lineage>
        <taxon>Bacteria</taxon>
        <taxon>Bacteria division WOR-3</taxon>
    </lineage>
</organism>
<comment type="caution">
    <text evidence="2">The sequence shown here is derived from an EMBL/GenBank/DDBJ whole genome shotgun (WGS) entry which is preliminary data.</text>
</comment>
<dbReference type="EMBL" id="WJKJ01000227">
    <property type="protein sequence ID" value="MBD3364891.1"/>
    <property type="molecule type" value="Genomic_DNA"/>
</dbReference>
<dbReference type="InterPro" id="IPR000905">
    <property type="entry name" value="Gcp-like_dom"/>
</dbReference>
<dbReference type="AlphaFoldDB" id="A0A9D5K9J4"/>
<dbReference type="Gene3D" id="3.30.420.40">
    <property type="match status" value="2"/>
</dbReference>
<dbReference type="GO" id="GO:0002949">
    <property type="term" value="P:tRNA threonylcarbamoyladenosine modification"/>
    <property type="evidence" value="ECO:0007669"/>
    <property type="project" value="InterPro"/>
</dbReference>
<dbReference type="InterPro" id="IPR022496">
    <property type="entry name" value="T6A_TsaB"/>
</dbReference>
<dbReference type="Proteomes" id="UP000630660">
    <property type="component" value="Unassembled WGS sequence"/>
</dbReference>
<evidence type="ECO:0000313" key="2">
    <source>
        <dbReference type="EMBL" id="MBD3364891.1"/>
    </source>
</evidence>
<dbReference type="Pfam" id="PF00814">
    <property type="entry name" value="TsaD"/>
    <property type="match status" value="1"/>
</dbReference>
<evidence type="ECO:0000259" key="1">
    <source>
        <dbReference type="Pfam" id="PF00814"/>
    </source>
</evidence>
<feature type="non-terminal residue" evidence="2">
    <location>
        <position position="130"/>
    </location>
</feature>
<dbReference type="PANTHER" id="PTHR11735">
    <property type="entry name" value="TRNA N6-ADENOSINE THREONYLCARBAMOYLTRANSFERASE"/>
    <property type="match status" value="1"/>
</dbReference>
<dbReference type="PANTHER" id="PTHR11735:SF11">
    <property type="entry name" value="TRNA THREONYLCARBAMOYLADENOSINE BIOSYNTHESIS PROTEIN TSAB"/>
    <property type="match status" value="1"/>
</dbReference>
<reference evidence="2" key="1">
    <citation type="submission" date="2019-11" db="EMBL/GenBank/DDBJ databases">
        <title>Microbial mats filling the niche in hypersaline microbial mats.</title>
        <authorList>
            <person name="Wong H.L."/>
            <person name="Macleod F.I."/>
            <person name="White R.A. III"/>
            <person name="Burns B.P."/>
        </authorList>
    </citation>
    <scope>NUCLEOTIDE SEQUENCE</scope>
    <source>
        <strain evidence="2">Bin_327</strain>
    </source>
</reference>
<protein>
    <submittedName>
        <fullName evidence="2">tRNA (Adenosine(37)-N6)-threonylcarbamoyltransferase complex dimerization subunit type 1 TsaB</fullName>
    </submittedName>
</protein>
<sequence>MSEVLLAIETSGRWTGVAVAEGSRVMAARQVETRNSHNEMLPGLVAEAMSKAGKDFCDLGLIGVSIGPGSFTALRIGLLYAAGIAFAHCMKIVTVMTLDVLNACLNVEDGIRLPLVDAYKGEVFTALYKG</sequence>